<evidence type="ECO:0000256" key="10">
    <source>
        <dbReference type="ARBA" id="ARBA00022771"/>
    </source>
</evidence>
<dbReference type="InterPro" id="IPR021721">
    <property type="entry name" value="Znf_CCCH-type_TRM13"/>
</dbReference>
<comment type="catalytic activity">
    <reaction evidence="12 15">
        <text>cytidine(4) in tRNA(Pro) + S-adenosyl-L-methionine = 2'-O-methylcytidine(4) in tRNA(Pro) + S-adenosyl-L-homocysteine + H(+)</text>
        <dbReference type="Rhea" id="RHEA:32767"/>
        <dbReference type="Rhea" id="RHEA-COMP:10397"/>
        <dbReference type="Rhea" id="RHEA-COMP:10398"/>
        <dbReference type="ChEBI" id="CHEBI:15378"/>
        <dbReference type="ChEBI" id="CHEBI:57856"/>
        <dbReference type="ChEBI" id="CHEBI:59789"/>
        <dbReference type="ChEBI" id="CHEBI:74495"/>
        <dbReference type="ChEBI" id="CHEBI:82748"/>
        <dbReference type="EC" id="2.1.1.225"/>
    </reaction>
</comment>
<comment type="function">
    <text evidence="1 15">tRNA methylase which 2'-O-methylates cytidine(4) in tRNA(Pro) and tRNA(Gly)(GCC), and adenosine(4) in tRNA(His).</text>
</comment>
<feature type="compositionally biased region" description="Low complexity" evidence="16">
    <location>
        <begin position="532"/>
        <end position="545"/>
    </location>
</feature>
<keyword evidence="9 15" id="KW-0479">Metal-binding</keyword>
<keyword evidence="8 15" id="KW-0819">tRNA processing</keyword>
<keyword evidence="7 15" id="KW-0949">S-adenosyl-L-methionine</keyword>
<evidence type="ECO:0000256" key="5">
    <source>
        <dbReference type="ARBA" id="ARBA00022603"/>
    </source>
</evidence>
<evidence type="ECO:0000313" key="18">
    <source>
        <dbReference type="EMBL" id="KAJ1917023.1"/>
    </source>
</evidence>
<dbReference type="Proteomes" id="UP001150538">
    <property type="component" value="Unassembled WGS sequence"/>
</dbReference>
<organism evidence="18 19">
    <name type="scientific">Mycoemilia scoparia</name>
    <dbReference type="NCBI Taxonomy" id="417184"/>
    <lineage>
        <taxon>Eukaryota</taxon>
        <taxon>Fungi</taxon>
        <taxon>Fungi incertae sedis</taxon>
        <taxon>Zoopagomycota</taxon>
        <taxon>Kickxellomycotina</taxon>
        <taxon>Kickxellomycetes</taxon>
        <taxon>Kickxellales</taxon>
        <taxon>Kickxellaceae</taxon>
        <taxon>Mycoemilia</taxon>
    </lineage>
</organism>
<evidence type="ECO:0000256" key="11">
    <source>
        <dbReference type="ARBA" id="ARBA00022833"/>
    </source>
</evidence>
<evidence type="ECO:0000256" key="2">
    <source>
        <dbReference type="ARBA" id="ARBA00005265"/>
    </source>
</evidence>
<evidence type="ECO:0000256" key="14">
    <source>
        <dbReference type="ARBA" id="ARBA00049393"/>
    </source>
</evidence>
<dbReference type="EMBL" id="JANBPU010000083">
    <property type="protein sequence ID" value="KAJ1917023.1"/>
    <property type="molecule type" value="Genomic_DNA"/>
</dbReference>
<feature type="compositionally biased region" description="Low complexity" evidence="16">
    <location>
        <begin position="221"/>
        <end position="232"/>
    </location>
</feature>
<keyword evidence="10 15" id="KW-0863">Zinc-finger</keyword>
<dbReference type="Pfam" id="PF11722">
    <property type="entry name" value="zf-TRM13_CCCH"/>
    <property type="match status" value="1"/>
</dbReference>
<evidence type="ECO:0000256" key="15">
    <source>
        <dbReference type="RuleBase" id="RU367103"/>
    </source>
</evidence>
<name>A0A9W8A460_9FUNG</name>
<accession>A0A9W8A460</accession>
<dbReference type="PANTHER" id="PTHR12998">
    <property type="entry name" value="TRNA:M(4)X MODIFICATION ENZYME TRM13 HOMOLOG"/>
    <property type="match status" value="1"/>
</dbReference>
<dbReference type="GO" id="GO:0106050">
    <property type="term" value="F:tRNA 2'-O-methyltransferase activity"/>
    <property type="evidence" value="ECO:0007669"/>
    <property type="project" value="UniProtKB-UniRule"/>
</dbReference>
<evidence type="ECO:0000256" key="1">
    <source>
        <dbReference type="ARBA" id="ARBA00002267"/>
    </source>
</evidence>
<dbReference type="InterPro" id="IPR022776">
    <property type="entry name" value="TRM13/UPF0224_CHHC_Znf_dom"/>
</dbReference>
<evidence type="ECO:0000256" key="16">
    <source>
        <dbReference type="SAM" id="MobiDB-lite"/>
    </source>
</evidence>
<feature type="region of interest" description="Disordered" evidence="16">
    <location>
        <begin position="1"/>
        <end position="27"/>
    </location>
</feature>
<dbReference type="InterPro" id="IPR039044">
    <property type="entry name" value="Trm13"/>
</dbReference>
<evidence type="ECO:0000256" key="7">
    <source>
        <dbReference type="ARBA" id="ARBA00022691"/>
    </source>
</evidence>
<dbReference type="PROSITE" id="PS51800">
    <property type="entry name" value="ZF_CHHC_U11_48K"/>
    <property type="match status" value="1"/>
</dbReference>
<keyword evidence="19" id="KW-1185">Reference proteome</keyword>
<dbReference type="OrthoDB" id="258806at2759"/>
<keyword evidence="6 15" id="KW-0808">Transferase</keyword>
<comment type="catalytic activity">
    <reaction evidence="13 15">
        <text>cytidine(4) in tRNA(Gly)(GCC) + S-adenosyl-L-methionine = 2'-O-methylcytidine(4) in tRNA(Gly)(GCC) + S-adenosyl-L-homocysteine + H(+)</text>
        <dbReference type="Rhea" id="RHEA:43192"/>
        <dbReference type="Rhea" id="RHEA-COMP:10399"/>
        <dbReference type="Rhea" id="RHEA-COMP:10400"/>
        <dbReference type="ChEBI" id="CHEBI:15378"/>
        <dbReference type="ChEBI" id="CHEBI:57856"/>
        <dbReference type="ChEBI" id="CHEBI:59789"/>
        <dbReference type="ChEBI" id="CHEBI:74495"/>
        <dbReference type="ChEBI" id="CHEBI:82748"/>
        <dbReference type="EC" id="2.1.1.225"/>
    </reaction>
</comment>
<evidence type="ECO:0000256" key="12">
    <source>
        <dbReference type="ARBA" id="ARBA00048165"/>
    </source>
</evidence>
<comment type="similarity">
    <text evidence="2 15">Belongs to the methyltransferase TRM13 family.</text>
</comment>
<protein>
    <recommendedName>
        <fullName evidence="4 15">tRNA:m(4)X modification enzyme TRM13</fullName>
        <ecNumber evidence="3 15">2.1.1.225</ecNumber>
    </recommendedName>
</protein>
<gene>
    <name evidence="18" type="primary">TRM13</name>
    <name evidence="18" type="ORF">H4219_003432</name>
</gene>
<evidence type="ECO:0000256" key="4">
    <source>
        <dbReference type="ARBA" id="ARBA00015883"/>
    </source>
</evidence>
<sequence length="626" mass="70954">MSLSESAERPTKKVKRQDGDPNKEDIKPTRCHFWVEKHKRYCLLIPKKNQIYCGEHAMYSASSSALTMATGEANGQHNNEKVKRERIPCPFDTSHTVDIEKLTKHMRYRCNSRPKDFGKEHPPYLVRDINITTFPPDYESKYQHIIPHNSEDDVDKDQDLMLCKIMSEGLSVRDPKFSVNPGDIVYLVTKSKLYGNLQDIVKELVNDPEQKIPARIINLEQNNNSTTSQNNKKQQDKEISTLSQSTSFQNNKGLIYNTVVSRFFKELSDFLTIQNISKESNIELPDDLNVNDMIQKIDTDNSFPIQELGHPTLIPDLTQSKYDQKHITQHASIVGHLEKAKLLSDEYTYIEFGAGKGELTSSLMAAMGSEKSSKTNFILVDRKNFRQKFNGKEPNQMTNSLHRVFIDIRDLKLSELDYLKSNDGNNKLKPIVAFSKHLCGSATDLTIKCLENYRKAGGQVAGFVVALCCHQLCKYSMYPNPQYIEKYFGNLAIGKDTTPALEAFDWDDGMIQVVNDLAGMSSWAICGPPAPSKNSTKNKNDNSINGSNSDANDANEEVNNHYSGLTYSQRNKVGFAIKRLFDFGRIEYLRTKVGFKNIELVQYVPKKHTLENLLLVASNADTISES</sequence>
<dbReference type="InterPro" id="IPR007871">
    <property type="entry name" value="Methyltransferase_TRM13"/>
</dbReference>
<evidence type="ECO:0000313" key="19">
    <source>
        <dbReference type="Proteomes" id="UP001150538"/>
    </source>
</evidence>
<dbReference type="EC" id="2.1.1.225" evidence="3 15"/>
<keyword evidence="11 15" id="KW-0862">Zinc</keyword>
<evidence type="ECO:0000256" key="3">
    <source>
        <dbReference type="ARBA" id="ARBA00012810"/>
    </source>
</evidence>
<evidence type="ECO:0000256" key="8">
    <source>
        <dbReference type="ARBA" id="ARBA00022694"/>
    </source>
</evidence>
<dbReference type="AlphaFoldDB" id="A0A9W8A460"/>
<keyword evidence="5 15" id="KW-0489">Methyltransferase</keyword>
<evidence type="ECO:0000256" key="13">
    <source>
        <dbReference type="ARBA" id="ARBA00048635"/>
    </source>
</evidence>
<feature type="domain" description="CHHC U11-48K-type" evidence="17">
    <location>
        <begin position="86"/>
        <end position="113"/>
    </location>
</feature>
<dbReference type="GO" id="GO:0030488">
    <property type="term" value="P:tRNA methylation"/>
    <property type="evidence" value="ECO:0007669"/>
    <property type="project" value="InterPro"/>
</dbReference>
<dbReference type="Pfam" id="PF05206">
    <property type="entry name" value="TRM13"/>
    <property type="match status" value="1"/>
</dbReference>
<feature type="region of interest" description="Disordered" evidence="16">
    <location>
        <begin position="220"/>
        <end position="244"/>
    </location>
</feature>
<dbReference type="PANTHER" id="PTHR12998:SF0">
    <property type="entry name" value="TRNA:M(4)X MODIFICATION ENZYME TRM13 HOMOLOG"/>
    <property type="match status" value="1"/>
</dbReference>
<evidence type="ECO:0000256" key="6">
    <source>
        <dbReference type="ARBA" id="ARBA00022679"/>
    </source>
</evidence>
<dbReference type="Pfam" id="PF05253">
    <property type="entry name" value="zf-U11-48K"/>
    <property type="match status" value="1"/>
</dbReference>
<reference evidence="18" key="1">
    <citation type="submission" date="2022-07" db="EMBL/GenBank/DDBJ databases">
        <title>Phylogenomic reconstructions and comparative analyses of Kickxellomycotina fungi.</title>
        <authorList>
            <person name="Reynolds N.K."/>
            <person name="Stajich J.E."/>
            <person name="Barry K."/>
            <person name="Grigoriev I.V."/>
            <person name="Crous P."/>
            <person name="Smith M.E."/>
        </authorList>
    </citation>
    <scope>NUCLEOTIDE SEQUENCE</scope>
    <source>
        <strain evidence="18">NBRC 100468</strain>
    </source>
</reference>
<feature type="region of interest" description="Disordered" evidence="16">
    <location>
        <begin position="530"/>
        <end position="555"/>
    </location>
</feature>
<comment type="catalytic activity">
    <reaction evidence="14 15">
        <text>adenosine(4) in tRNA(His) + S-adenosyl-L-methionine = 2'-O-methyladenosine(4) in tRNA(His) + S-adenosyl-L-homocysteine + H(+)</text>
        <dbReference type="Rhea" id="RHEA:43196"/>
        <dbReference type="Rhea" id="RHEA-COMP:10401"/>
        <dbReference type="Rhea" id="RHEA-COMP:10402"/>
        <dbReference type="ChEBI" id="CHEBI:15378"/>
        <dbReference type="ChEBI" id="CHEBI:57856"/>
        <dbReference type="ChEBI" id="CHEBI:59789"/>
        <dbReference type="ChEBI" id="CHEBI:74411"/>
        <dbReference type="ChEBI" id="CHEBI:74477"/>
        <dbReference type="EC" id="2.1.1.225"/>
    </reaction>
</comment>
<proteinExistence type="inferred from homology"/>
<comment type="caution">
    <text evidence="18">The sequence shown here is derived from an EMBL/GenBank/DDBJ whole genome shotgun (WGS) entry which is preliminary data.</text>
</comment>
<dbReference type="GO" id="GO:0008270">
    <property type="term" value="F:zinc ion binding"/>
    <property type="evidence" value="ECO:0007669"/>
    <property type="project" value="UniProtKB-KW"/>
</dbReference>
<evidence type="ECO:0000256" key="9">
    <source>
        <dbReference type="ARBA" id="ARBA00022723"/>
    </source>
</evidence>
<evidence type="ECO:0000259" key="17">
    <source>
        <dbReference type="PROSITE" id="PS51800"/>
    </source>
</evidence>